<dbReference type="Proteomes" id="UP001189624">
    <property type="component" value="Chromosome 2"/>
</dbReference>
<accession>A0AA86VA17</accession>
<evidence type="ECO:0000256" key="1">
    <source>
        <dbReference type="SAM" id="MobiDB-lite"/>
    </source>
</evidence>
<dbReference type="AlphaFoldDB" id="A0AA86VA17"/>
<organism evidence="2 3">
    <name type="scientific">Sphenostylis stenocarpa</name>
    <dbReference type="NCBI Taxonomy" id="92480"/>
    <lineage>
        <taxon>Eukaryota</taxon>
        <taxon>Viridiplantae</taxon>
        <taxon>Streptophyta</taxon>
        <taxon>Embryophyta</taxon>
        <taxon>Tracheophyta</taxon>
        <taxon>Spermatophyta</taxon>
        <taxon>Magnoliopsida</taxon>
        <taxon>eudicotyledons</taxon>
        <taxon>Gunneridae</taxon>
        <taxon>Pentapetalae</taxon>
        <taxon>rosids</taxon>
        <taxon>fabids</taxon>
        <taxon>Fabales</taxon>
        <taxon>Fabaceae</taxon>
        <taxon>Papilionoideae</taxon>
        <taxon>50 kb inversion clade</taxon>
        <taxon>NPAAA clade</taxon>
        <taxon>indigoferoid/millettioid clade</taxon>
        <taxon>Phaseoleae</taxon>
        <taxon>Sphenostylis</taxon>
    </lineage>
</organism>
<dbReference type="Gramene" id="rna-AYBTSS11_LOCUS5946">
    <property type="protein sequence ID" value="CAJ1932694.1"/>
    <property type="gene ID" value="gene-AYBTSS11_LOCUS5946"/>
</dbReference>
<reference evidence="2" key="1">
    <citation type="submission" date="2023-10" db="EMBL/GenBank/DDBJ databases">
        <authorList>
            <person name="Domelevo Entfellner J.-B."/>
        </authorList>
    </citation>
    <scope>NUCLEOTIDE SEQUENCE</scope>
</reference>
<evidence type="ECO:0000313" key="3">
    <source>
        <dbReference type="Proteomes" id="UP001189624"/>
    </source>
</evidence>
<sequence length="86" mass="9914">MARGAGGESIMSNNEGYQRRGQNLSGDELGGRDQSKRQMKHSVTEDYVSRGTHLRWLSEISCKARRSRHVSRVHWVLYPQKHVEFS</sequence>
<name>A0AA86VA17_9FABA</name>
<keyword evidence="3" id="KW-1185">Reference proteome</keyword>
<feature type="region of interest" description="Disordered" evidence="1">
    <location>
        <begin position="1"/>
        <end position="45"/>
    </location>
</feature>
<proteinExistence type="predicted"/>
<protein>
    <submittedName>
        <fullName evidence="2">Uncharacterized protein</fullName>
    </submittedName>
</protein>
<dbReference type="EMBL" id="OY731399">
    <property type="protein sequence ID" value="CAJ1932694.1"/>
    <property type="molecule type" value="Genomic_DNA"/>
</dbReference>
<feature type="compositionally biased region" description="Polar residues" evidence="1">
    <location>
        <begin position="10"/>
        <end position="25"/>
    </location>
</feature>
<gene>
    <name evidence="2" type="ORF">AYBTSS11_LOCUS5946</name>
</gene>
<feature type="compositionally biased region" description="Basic and acidic residues" evidence="1">
    <location>
        <begin position="29"/>
        <end position="45"/>
    </location>
</feature>
<evidence type="ECO:0000313" key="2">
    <source>
        <dbReference type="EMBL" id="CAJ1932694.1"/>
    </source>
</evidence>